<evidence type="ECO:0000256" key="1">
    <source>
        <dbReference type="SAM" id="MobiDB-lite"/>
    </source>
</evidence>
<comment type="caution">
    <text evidence="2">The sequence shown here is derived from an EMBL/GenBank/DDBJ whole genome shotgun (WGS) entry which is preliminary data.</text>
</comment>
<accession>A0A9P6H5Z7</accession>
<gene>
    <name evidence="2" type="ORF">BJ322DRAFT_1024711</name>
</gene>
<evidence type="ECO:0000313" key="3">
    <source>
        <dbReference type="Proteomes" id="UP000736335"/>
    </source>
</evidence>
<reference evidence="2" key="2">
    <citation type="submission" date="2020-11" db="EMBL/GenBank/DDBJ databases">
        <authorList>
            <consortium name="DOE Joint Genome Institute"/>
            <person name="Kuo A."/>
            <person name="Miyauchi S."/>
            <person name="Kiss E."/>
            <person name="Drula E."/>
            <person name="Kohler A."/>
            <person name="Sanchez-Garcia M."/>
            <person name="Andreopoulos B."/>
            <person name="Barry K.W."/>
            <person name="Bonito G."/>
            <person name="Buee M."/>
            <person name="Carver A."/>
            <person name="Chen C."/>
            <person name="Cichocki N."/>
            <person name="Clum A."/>
            <person name="Culley D."/>
            <person name="Crous P.W."/>
            <person name="Fauchery L."/>
            <person name="Girlanda M."/>
            <person name="Hayes R."/>
            <person name="Keri Z."/>
            <person name="Labutti K."/>
            <person name="Lipzen A."/>
            <person name="Lombard V."/>
            <person name="Magnuson J."/>
            <person name="Maillard F."/>
            <person name="Morin E."/>
            <person name="Murat C."/>
            <person name="Nolan M."/>
            <person name="Ohm R."/>
            <person name="Pangilinan J."/>
            <person name="Pereira M."/>
            <person name="Perotto S."/>
            <person name="Peter M."/>
            <person name="Riley R."/>
            <person name="Sitrit Y."/>
            <person name="Stielow B."/>
            <person name="Szollosi G."/>
            <person name="Zifcakova L."/>
            <person name="Stursova M."/>
            <person name="Spatafora J.W."/>
            <person name="Tedersoo L."/>
            <person name="Vaario L.-M."/>
            <person name="Yamada A."/>
            <person name="Yan M."/>
            <person name="Wang P."/>
            <person name="Xu J."/>
            <person name="Bruns T."/>
            <person name="Baldrian P."/>
            <person name="Vilgalys R."/>
            <person name="Henrissat B."/>
            <person name="Grigoriev I.V."/>
            <person name="Hibbett D."/>
            <person name="Nagy L.G."/>
            <person name="Martin F.M."/>
        </authorList>
    </citation>
    <scope>NUCLEOTIDE SEQUENCE</scope>
    <source>
        <strain evidence="2">UH-Tt-Lm1</strain>
    </source>
</reference>
<organism evidence="2 3">
    <name type="scientific">Thelephora terrestris</name>
    <dbReference type="NCBI Taxonomy" id="56493"/>
    <lineage>
        <taxon>Eukaryota</taxon>
        <taxon>Fungi</taxon>
        <taxon>Dikarya</taxon>
        <taxon>Basidiomycota</taxon>
        <taxon>Agaricomycotina</taxon>
        <taxon>Agaricomycetes</taxon>
        <taxon>Thelephorales</taxon>
        <taxon>Thelephoraceae</taxon>
        <taxon>Thelephora</taxon>
    </lineage>
</organism>
<feature type="compositionally biased region" description="Low complexity" evidence="1">
    <location>
        <begin position="240"/>
        <end position="258"/>
    </location>
</feature>
<proteinExistence type="predicted"/>
<reference evidence="2" key="1">
    <citation type="journal article" date="2020" name="Nat. Commun.">
        <title>Large-scale genome sequencing of mycorrhizal fungi provides insights into the early evolution of symbiotic traits.</title>
        <authorList>
            <person name="Miyauchi S."/>
            <person name="Kiss E."/>
            <person name="Kuo A."/>
            <person name="Drula E."/>
            <person name="Kohler A."/>
            <person name="Sanchez-Garcia M."/>
            <person name="Morin E."/>
            <person name="Andreopoulos B."/>
            <person name="Barry K.W."/>
            <person name="Bonito G."/>
            <person name="Buee M."/>
            <person name="Carver A."/>
            <person name="Chen C."/>
            <person name="Cichocki N."/>
            <person name="Clum A."/>
            <person name="Culley D."/>
            <person name="Crous P.W."/>
            <person name="Fauchery L."/>
            <person name="Girlanda M."/>
            <person name="Hayes R.D."/>
            <person name="Keri Z."/>
            <person name="LaButti K."/>
            <person name="Lipzen A."/>
            <person name="Lombard V."/>
            <person name="Magnuson J."/>
            <person name="Maillard F."/>
            <person name="Murat C."/>
            <person name="Nolan M."/>
            <person name="Ohm R.A."/>
            <person name="Pangilinan J."/>
            <person name="Pereira M.F."/>
            <person name="Perotto S."/>
            <person name="Peter M."/>
            <person name="Pfister S."/>
            <person name="Riley R."/>
            <person name="Sitrit Y."/>
            <person name="Stielow J.B."/>
            <person name="Szollosi G."/>
            <person name="Zifcakova L."/>
            <person name="Stursova M."/>
            <person name="Spatafora J.W."/>
            <person name="Tedersoo L."/>
            <person name="Vaario L.M."/>
            <person name="Yamada A."/>
            <person name="Yan M."/>
            <person name="Wang P."/>
            <person name="Xu J."/>
            <person name="Bruns T."/>
            <person name="Baldrian P."/>
            <person name="Vilgalys R."/>
            <person name="Dunand C."/>
            <person name="Henrissat B."/>
            <person name="Grigoriev I.V."/>
            <person name="Hibbett D."/>
            <person name="Nagy L.G."/>
            <person name="Martin F.M."/>
        </authorList>
    </citation>
    <scope>NUCLEOTIDE SEQUENCE</scope>
    <source>
        <strain evidence="2">UH-Tt-Lm1</strain>
    </source>
</reference>
<keyword evidence="3" id="KW-1185">Reference proteome</keyword>
<protein>
    <submittedName>
        <fullName evidence="2">Uncharacterized protein</fullName>
    </submittedName>
</protein>
<dbReference type="EMBL" id="WIUZ02000021">
    <property type="protein sequence ID" value="KAF9778833.1"/>
    <property type="molecule type" value="Genomic_DNA"/>
</dbReference>
<feature type="compositionally biased region" description="Basic and acidic residues" evidence="1">
    <location>
        <begin position="183"/>
        <end position="199"/>
    </location>
</feature>
<feature type="region of interest" description="Disordered" evidence="1">
    <location>
        <begin position="136"/>
        <end position="270"/>
    </location>
</feature>
<dbReference type="Proteomes" id="UP000736335">
    <property type="component" value="Unassembled WGS sequence"/>
</dbReference>
<feature type="compositionally biased region" description="Polar residues" evidence="1">
    <location>
        <begin position="146"/>
        <end position="155"/>
    </location>
</feature>
<sequence length="640" mass="71948">MTCSTPWVPSLNGNILPPFQALQEVETQRLKPTPDDHPPWALRTLRTQLSTVPEAVDTVWESVLALWHLKYLEAHLKTAPQEFMASWQSYVSAWLHRHRDVCRLYKLEPCKVVTEYAMHLEGAKLLKPGTSRLFEEEDTHGIDNSPPESTLTGSETGPKGKQVDRSALSVSSTKVKKPVAPSRKRDLATRSPEKVDPASKRTRISTRSMSKAIPEDEVIGKVDIIGPPALPQDPRSNNQTPATPLPTTRTTATKTGAPQPSPIPAGPSHGVQLTQTTIWYADLAKFDEQASDPTLSAVGLENLRSEARSIQFREKSEAEGIMMKMKDRRAIWEGVLARLNKRISKAGDGNNQGVCRSYWESNSTHQGERSTKDYMVVIRNSNWEVNSTCKRGRSTEDHMVIIPNTQKGERSTGDDIVINKNTRQGGHSTENYIAMIRNTHQGQRSTKYYMVTIKDSHWEVNSTRRGGRSTEDYMHTHKENVSTEYYTATIKDTHQGERSTEYYTATIKDTRQGGRSIKDYMTIIKGTEDHMVIIPNTHQGRRSTGDYIVINKNTSHGQRSTGDYMTFIKEYVAPIKKQIAHAKEDPAPKITWRRPRTHAKVDRGTEDYIAFIKNSIALVGNCIAHAKGNVAPNMTRQSLE</sequence>
<feature type="non-terminal residue" evidence="2">
    <location>
        <position position="1"/>
    </location>
</feature>
<name>A0A9P6H5Z7_9AGAM</name>
<dbReference type="AlphaFoldDB" id="A0A9P6H5Z7"/>
<evidence type="ECO:0000313" key="2">
    <source>
        <dbReference type="EMBL" id="KAF9778833.1"/>
    </source>
</evidence>